<dbReference type="GO" id="GO:0030246">
    <property type="term" value="F:carbohydrate binding"/>
    <property type="evidence" value="ECO:0007669"/>
    <property type="project" value="InterPro"/>
</dbReference>
<organism evidence="8 9">
    <name type="scientific">Thalictrum thalictroides</name>
    <name type="common">Rue-anemone</name>
    <name type="synonym">Anemone thalictroides</name>
    <dbReference type="NCBI Taxonomy" id="46969"/>
    <lineage>
        <taxon>Eukaryota</taxon>
        <taxon>Viridiplantae</taxon>
        <taxon>Streptophyta</taxon>
        <taxon>Embryophyta</taxon>
        <taxon>Tracheophyta</taxon>
        <taxon>Spermatophyta</taxon>
        <taxon>Magnoliopsida</taxon>
        <taxon>Ranunculales</taxon>
        <taxon>Ranunculaceae</taxon>
        <taxon>Thalictroideae</taxon>
        <taxon>Thalictrum</taxon>
    </lineage>
</organism>
<evidence type="ECO:0000313" key="9">
    <source>
        <dbReference type="Proteomes" id="UP000554482"/>
    </source>
</evidence>
<dbReference type="InterPro" id="IPR048913">
    <property type="entry name" value="BetaGal_gal-bd"/>
</dbReference>
<dbReference type="EC" id="3.2.1.23" evidence="3"/>
<dbReference type="AlphaFoldDB" id="A0A7J6VDX9"/>
<keyword evidence="6" id="KW-0326">Glycosidase</keyword>
<dbReference type="PRINTS" id="PR00742">
    <property type="entry name" value="GLHYDRLASE35"/>
</dbReference>
<keyword evidence="9" id="KW-1185">Reference proteome</keyword>
<dbReference type="OrthoDB" id="1412759at2759"/>
<evidence type="ECO:0000256" key="2">
    <source>
        <dbReference type="ARBA" id="ARBA00009809"/>
    </source>
</evidence>
<proteinExistence type="inferred from homology"/>
<dbReference type="CDD" id="cd22842">
    <property type="entry name" value="Gal_Rha_Lectin_BGal"/>
    <property type="match status" value="1"/>
</dbReference>
<dbReference type="InterPro" id="IPR043159">
    <property type="entry name" value="Lectin_gal-bd_sf"/>
</dbReference>
<reference evidence="8 9" key="1">
    <citation type="submission" date="2020-06" db="EMBL/GenBank/DDBJ databases">
        <title>Transcriptomic and genomic resources for Thalictrum thalictroides and T. hernandezii: Facilitating candidate gene discovery in an emerging model plant lineage.</title>
        <authorList>
            <person name="Arias T."/>
            <person name="Riano-Pachon D.M."/>
            <person name="Di Stilio V.S."/>
        </authorList>
    </citation>
    <scope>NUCLEOTIDE SEQUENCE [LARGE SCALE GENOMIC DNA]</scope>
    <source>
        <strain evidence="9">cv. WT478/WT964</strain>
        <tissue evidence="8">Leaves</tissue>
    </source>
</reference>
<sequence>MSGKDELPSTSTWGWYKEQIGVQSEYSFTSSSLLEQINTTKDTSDFLWYTTSIDIKEKLQPGEMKEVFLSIESLGHAALIFVNNKVIGFGYGNHDDANFTFNKKIKLSQGNNSLAVLSMMIGLQNYGPWFDIVGAGIISVFIIDINAKRDLSSQEWTYQVGLEGEYLGLHKLSLANSSLWTSGNDLPANQSLIWYKTSFIAPKGNGPLALNLASMGKGQAWVNGQSIGRYWSSYLAPSTGCNSSCDYRGSYDASKCLKNCGQPAQILYHVPRSWVHSGENLLVFHEELGGDPSNISVLTRIDQEICAHVYQSDPPAVDSWTPDSLFMSLIPEVRMSCEQGWYISSINFASFGTPTGQCGQLSHGTCHSQNTSKIVEEACVGREGCSIPISTAVLGDPCPGMLKSLAVEALCSQ</sequence>
<comment type="catalytic activity">
    <reaction evidence="1">
        <text>Hydrolysis of terminal non-reducing beta-D-galactose residues in beta-D-galactosides.</text>
        <dbReference type="EC" id="3.2.1.23"/>
    </reaction>
</comment>
<dbReference type="Gene3D" id="2.60.120.260">
    <property type="entry name" value="Galactose-binding domain-like"/>
    <property type="match status" value="2"/>
</dbReference>
<evidence type="ECO:0000313" key="8">
    <source>
        <dbReference type="EMBL" id="KAF5182532.1"/>
    </source>
</evidence>
<protein>
    <recommendedName>
        <fullName evidence="3">beta-galactosidase</fullName>
        <ecNumber evidence="3">3.2.1.23</ecNumber>
    </recommendedName>
</protein>
<comment type="similarity">
    <text evidence="2">Belongs to the glycosyl hydrolase 35 family.</text>
</comment>
<dbReference type="PROSITE" id="PS50228">
    <property type="entry name" value="SUEL_LECTIN"/>
    <property type="match status" value="1"/>
</dbReference>
<evidence type="ECO:0000256" key="3">
    <source>
        <dbReference type="ARBA" id="ARBA00012756"/>
    </source>
</evidence>
<evidence type="ECO:0000259" key="7">
    <source>
        <dbReference type="PROSITE" id="PS50228"/>
    </source>
</evidence>
<dbReference type="Pfam" id="PF02140">
    <property type="entry name" value="SUEL_Lectin"/>
    <property type="match status" value="1"/>
</dbReference>
<dbReference type="Proteomes" id="UP000554482">
    <property type="component" value="Unassembled WGS sequence"/>
</dbReference>
<dbReference type="GO" id="GO:0004565">
    <property type="term" value="F:beta-galactosidase activity"/>
    <property type="evidence" value="ECO:0007669"/>
    <property type="project" value="UniProtKB-EC"/>
</dbReference>
<dbReference type="Gene3D" id="2.60.120.740">
    <property type="match status" value="1"/>
</dbReference>
<comment type="caution">
    <text evidence="8">The sequence shown here is derived from an EMBL/GenBank/DDBJ whole genome shotgun (WGS) entry which is preliminary data.</text>
</comment>
<dbReference type="InterPro" id="IPR001944">
    <property type="entry name" value="Glycoside_Hdrlase_35"/>
</dbReference>
<keyword evidence="5" id="KW-0378">Hydrolase</keyword>
<dbReference type="InterPro" id="IPR008979">
    <property type="entry name" value="Galactose-bd-like_sf"/>
</dbReference>
<dbReference type="InterPro" id="IPR000922">
    <property type="entry name" value="Lectin_gal-bd_dom"/>
</dbReference>
<dbReference type="GO" id="GO:0005975">
    <property type="term" value="P:carbohydrate metabolic process"/>
    <property type="evidence" value="ECO:0007669"/>
    <property type="project" value="InterPro"/>
</dbReference>
<keyword evidence="4" id="KW-0732">Signal</keyword>
<dbReference type="SUPFAM" id="SSF49785">
    <property type="entry name" value="Galactose-binding domain-like"/>
    <property type="match status" value="2"/>
</dbReference>
<dbReference type="Pfam" id="PF21467">
    <property type="entry name" value="BetaGal_gal-bd"/>
    <property type="match status" value="1"/>
</dbReference>
<evidence type="ECO:0000256" key="5">
    <source>
        <dbReference type="ARBA" id="ARBA00022801"/>
    </source>
</evidence>
<evidence type="ECO:0000256" key="4">
    <source>
        <dbReference type="ARBA" id="ARBA00022729"/>
    </source>
</evidence>
<dbReference type="PANTHER" id="PTHR23421">
    <property type="entry name" value="BETA-GALACTOSIDASE RELATED"/>
    <property type="match status" value="1"/>
</dbReference>
<feature type="domain" description="SUEL-type lectin" evidence="7">
    <location>
        <begin position="331"/>
        <end position="412"/>
    </location>
</feature>
<name>A0A7J6VDX9_THATH</name>
<evidence type="ECO:0000256" key="1">
    <source>
        <dbReference type="ARBA" id="ARBA00001412"/>
    </source>
</evidence>
<dbReference type="FunFam" id="2.60.120.260:FF:000076">
    <property type="entry name" value="Beta-galactosidase"/>
    <property type="match status" value="1"/>
</dbReference>
<gene>
    <name evidence="8" type="ORF">FRX31_027882</name>
</gene>
<accession>A0A7J6VDX9</accession>
<evidence type="ECO:0000256" key="6">
    <source>
        <dbReference type="ARBA" id="ARBA00023295"/>
    </source>
</evidence>
<dbReference type="EMBL" id="JABWDY010034609">
    <property type="protein sequence ID" value="KAF5182532.1"/>
    <property type="molecule type" value="Genomic_DNA"/>
</dbReference>
<dbReference type="FunFam" id="2.60.120.740:FF:000002">
    <property type="entry name" value="Beta-galactosidase"/>
    <property type="match status" value="1"/>
</dbReference>